<dbReference type="Pfam" id="PF12051">
    <property type="entry name" value="DUF3533"/>
    <property type="match status" value="1"/>
</dbReference>
<evidence type="ECO:0000256" key="1">
    <source>
        <dbReference type="SAM" id="Phobius"/>
    </source>
</evidence>
<keyword evidence="1" id="KW-1133">Transmembrane helix</keyword>
<dbReference type="GO" id="GO:0016020">
    <property type="term" value="C:membrane"/>
    <property type="evidence" value="ECO:0007669"/>
    <property type="project" value="TreeGrafter"/>
</dbReference>
<dbReference type="InterPro" id="IPR053001">
    <property type="entry name" value="MNNG_permease-like"/>
</dbReference>
<evidence type="ECO:0000259" key="2">
    <source>
        <dbReference type="Pfam" id="PF12051"/>
    </source>
</evidence>
<sequence>MMQQAMSTDTFPDELQLEDMRNKHVFSQSHLLQSSLAFDSPTEAKDMHIPLSKPRPYPLFHPAIAQHRKQYFTFYFVYAALLIILMWALLPIYWASLAYNTQLSDHLQVFVIDHDQSTVGNGVVAAVQQAINQRGTVSTLGWTILPSNDTSLPTNDDVFDAIADEQAWAAVLIQAAATNSVISSFTSSSSQNSPVINVYYNEARNEIAASTYIVPILNSVLVPVTASLYSNLTSQFLASNANNQTEIQAFSAALARQGSTAGLTFNLINVRPYTTPVVLALTEVGLILIVIFSFILTMANSALRPMLSPHLSLSSYVLLRVFTPLLAYIPLSLSFATISLAFRVPFNAKYTEAQGFGLFWILCYIIMGGVGMATEFAIGALTIRFAPFFLVTLIISNVSITSTPLEIQPGVFRYGRGFPFFNASQAFRTIVFDTKSHLSTNVPVLIGWLLISMLTVAVSTWIIEGRNRRLGIVEAPH</sequence>
<feature type="transmembrane region" description="Helical" evidence="1">
    <location>
        <begin position="277"/>
        <end position="296"/>
    </location>
</feature>
<feature type="domain" description="DUF3533" evidence="2">
    <location>
        <begin position="81"/>
        <end position="453"/>
    </location>
</feature>
<dbReference type="AlphaFoldDB" id="F8NRP1"/>
<dbReference type="KEGG" id="sla:SERLADRAFT_463212"/>
<dbReference type="PANTHER" id="PTHR34814">
    <property type="entry name" value="NITROSOGUANIDINE RESISTANCE PROTEIN SNG1"/>
    <property type="match status" value="1"/>
</dbReference>
<feature type="transmembrane region" description="Helical" evidence="1">
    <location>
        <begin position="72"/>
        <end position="94"/>
    </location>
</feature>
<evidence type="ECO:0000313" key="3">
    <source>
        <dbReference type="EMBL" id="EGO26307.1"/>
    </source>
</evidence>
<dbReference type="HOGENOM" id="CLU_020178_2_0_1"/>
<organism>
    <name type="scientific">Serpula lacrymans var. lacrymans (strain S7.9)</name>
    <name type="common">Dry rot fungus</name>
    <dbReference type="NCBI Taxonomy" id="578457"/>
    <lineage>
        <taxon>Eukaryota</taxon>
        <taxon>Fungi</taxon>
        <taxon>Dikarya</taxon>
        <taxon>Basidiomycota</taxon>
        <taxon>Agaricomycotina</taxon>
        <taxon>Agaricomycetes</taxon>
        <taxon>Agaricomycetidae</taxon>
        <taxon>Boletales</taxon>
        <taxon>Coniophorineae</taxon>
        <taxon>Serpulaceae</taxon>
        <taxon>Serpula</taxon>
    </lineage>
</organism>
<accession>F8NRP1</accession>
<feature type="transmembrane region" description="Helical" evidence="1">
    <location>
        <begin position="445"/>
        <end position="463"/>
    </location>
</feature>
<keyword evidence="1" id="KW-0472">Membrane</keyword>
<feature type="transmembrane region" description="Helical" evidence="1">
    <location>
        <begin position="385"/>
        <end position="405"/>
    </location>
</feature>
<protein>
    <recommendedName>
        <fullName evidence="2">DUF3533 domain-containing protein</fullName>
    </recommendedName>
</protein>
<dbReference type="EMBL" id="GL945432">
    <property type="protein sequence ID" value="EGO26307.1"/>
    <property type="molecule type" value="Genomic_DNA"/>
</dbReference>
<gene>
    <name evidence="3" type="ORF">SERLADRAFT_463212</name>
</gene>
<feature type="transmembrane region" description="Helical" evidence="1">
    <location>
        <begin position="358"/>
        <end position="378"/>
    </location>
</feature>
<feature type="transmembrane region" description="Helical" evidence="1">
    <location>
        <begin position="317"/>
        <end position="338"/>
    </location>
</feature>
<name>F8NRP1_SERL9</name>
<reference evidence="3" key="1">
    <citation type="submission" date="2011-04" db="EMBL/GenBank/DDBJ databases">
        <title>Evolution of plant cell wall degrading machinery underlies the functional diversity of forest fungi.</title>
        <authorList>
            <consortium name="US DOE Joint Genome Institute (JGI-PGF)"/>
            <person name="Eastwood D.C."/>
            <person name="Floudas D."/>
            <person name="Binder M."/>
            <person name="Majcherczyk A."/>
            <person name="Schneider P."/>
            <person name="Aerts A."/>
            <person name="Asiegbu F.O."/>
            <person name="Baker S.E."/>
            <person name="Barry K."/>
            <person name="Bendiksby M."/>
            <person name="Blumentritt M."/>
            <person name="Coutinho P.M."/>
            <person name="Cullen D."/>
            <person name="Cullen D."/>
            <person name="Gathman A."/>
            <person name="Goodell B."/>
            <person name="Henrissat B."/>
            <person name="Ihrmark K."/>
            <person name="Kauserud H."/>
            <person name="Kohler A."/>
            <person name="LaButti K."/>
            <person name="Lapidus A."/>
            <person name="Lavin J.L."/>
            <person name="Lee Y.-H."/>
            <person name="Lindquist E."/>
            <person name="Lilly W."/>
            <person name="Lucas S."/>
            <person name="Morin E."/>
            <person name="Murat C."/>
            <person name="Oguiza J.A."/>
            <person name="Park J."/>
            <person name="Pisabarro A.G."/>
            <person name="Riley R."/>
            <person name="Rosling A."/>
            <person name="Salamov A."/>
            <person name="Schmidt O."/>
            <person name="Schmutz J."/>
            <person name="Skrede I."/>
            <person name="Stenlid J."/>
            <person name="Wiebenga A."/>
            <person name="Xie X."/>
            <person name="Kues U."/>
            <person name="Hibbett D.S."/>
            <person name="Hoffmeister D."/>
            <person name="Hogberg N."/>
            <person name="Martin F."/>
            <person name="Grigoriev I.V."/>
            <person name="Watkinson S.C."/>
        </authorList>
    </citation>
    <scope>NUCLEOTIDE SEQUENCE</scope>
    <source>
        <strain evidence="3">S7.9</strain>
    </source>
</reference>
<dbReference type="Proteomes" id="UP000008064">
    <property type="component" value="Unassembled WGS sequence"/>
</dbReference>
<dbReference type="GeneID" id="18818516"/>
<dbReference type="OrthoDB" id="2140105at2759"/>
<proteinExistence type="predicted"/>
<dbReference type="InterPro" id="IPR022703">
    <property type="entry name" value="DUF3533"/>
</dbReference>
<keyword evidence="1" id="KW-0812">Transmembrane</keyword>
<dbReference type="RefSeq" id="XP_007316480.1">
    <property type="nucleotide sequence ID" value="XM_007316418.1"/>
</dbReference>
<dbReference type="PANTHER" id="PTHR34814:SF1">
    <property type="entry name" value="NITROSOGUANIDINE RESISTANCE PROTEIN SNG1"/>
    <property type="match status" value="1"/>
</dbReference>